<evidence type="ECO:0000256" key="4">
    <source>
        <dbReference type="ARBA" id="ARBA00011990"/>
    </source>
</evidence>
<feature type="domain" description="NAD(P)-binding" evidence="8">
    <location>
        <begin position="7"/>
        <end position="324"/>
    </location>
</feature>
<dbReference type="Gene3D" id="3.90.25.10">
    <property type="entry name" value="UDP-galactose 4-epimerase, domain 1"/>
    <property type="match status" value="1"/>
</dbReference>
<dbReference type="Gene3D" id="3.40.50.720">
    <property type="entry name" value="NAD(P)-binding Rossmann-like Domain"/>
    <property type="match status" value="1"/>
</dbReference>
<keyword evidence="6 7" id="KW-0456">Lyase</keyword>
<evidence type="ECO:0000256" key="2">
    <source>
        <dbReference type="ARBA" id="ARBA00001911"/>
    </source>
</evidence>
<keyword evidence="5" id="KW-0520">NAD</keyword>
<evidence type="ECO:0000256" key="5">
    <source>
        <dbReference type="ARBA" id="ARBA00023027"/>
    </source>
</evidence>
<dbReference type="CDD" id="cd05246">
    <property type="entry name" value="dTDP_GD_SDR_e"/>
    <property type="match status" value="1"/>
</dbReference>
<gene>
    <name evidence="9" type="primary">rfbB</name>
    <name evidence="9" type="ORF">GBM95_07690</name>
</gene>
<accession>A0A6I1ERK8</accession>
<dbReference type="Proteomes" id="UP000430564">
    <property type="component" value="Unassembled WGS sequence"/>
</dbReference>
<reference evidence="9 10" key="1">
    <citation type="submission" date="2019-10" db="EMBL/GenBank/DDBJ databases">
        <title>Genome diversity of Sutterella seckii.</title>
        <authorList>
            <person name="Chaplin A.V."/>
            <person name="Sokolova S.R."/>
            <person name="Mosin K.A."/>
            <person name="Ivanova E.L."/>
            <person name="Kochetkova T.O."/>
            <person name="Goltsov A.Y."/>
            <person name="Trofimov D.Y."/>
            <person name="Efimov B.A."/>
        </authorList>
    </citation>
    <scope>NUCLEOTIDE SEQUENCE [LARGE SCALE GENOMIC DNA]</scope>
    <source>
        <strain evidence="9 10">ASD393</strain>
    </source>
</reference>
<dbReference type="EMBL" id="WEHX01000049">
    <property type="protein sequence ID" value="KAB7658072.1"/>
    <property type="molecule type" value="Genomic_DNA"/>
</dbReference>
<dbReference type="InterPro" id="IPR036291">
    <property type="entry name" value="NAD(P)-bd_dom_sf"/>
</dbReference>
<proteinExistence type="inferred from homology"/>
<dbReference type="GO" id="GO:0009225">
    <property type="term" value="P:nucleotide-sugar metabolic process"/>
    <property type="evidence" value="ECO:0007669"/>
    <property type="project" value="InterPro"/>
</dbReference>
<evidence type="ECO:0000256" key="3">
    <source>
        <dbReference type="ARBA" id="ARBA00008178"/>
    </source>
</evidence>
<name>A0A6I1ERK8_9BURK</name>
<dbReference type="NCBIfam" id="TIGR01181">
    <property type="entry name" value="dTDP_gluc_dehyt"/>
    <property type="match status" value="1"/>
</dbReference>
<sequence>MFEHNILVTGGAGFIGTNFIEYYTKVHPETRLVDLDALTYAANLKSWEMQKMMPNVVPVKGDICNRELIDWLFEAFDIDGVIHFAAESHVDNSIKDPLRFVRTNVDGTAVLLEAAKTYWQATNRFETSRFHHISTDEVYGSLGEEGYFTETTPYAPNSPYSSSKASSDLLVRAYVHTYGMNATISNCSNNYGPWQNAEKLIPTVIRKCLAHEPIPVYGTGLNIRDWLWVEDHCRAVDLIYHKGKAGETYNVGGHNEKTNLEIVGKICEVLDKLVPWTDHKYGELTSFVADRLGHDFRYAIDPTKIICQLAWKPSTTFDEGLRKTVQWYLNSLQ</sequence>
<evidence type="ECO:0000256" key="7">
    <source>
        <dbReference type="RuleBase" id="RU004473"/>
    </source>
</evidence>
<comment type="similarity">
    <text evidence="3 7">Belongs to the NAD(P)-dependent epimerase/dehydratase family. dTDP-glucose dehydratase subfamily.</text>
</comment>
<evidence type="ECO:0000256" key="1">
    <source>
        <dbReference type="ARBA" id="ARBA00001539"/>
    </source>
</evidence>
<evidence type="ECO:0000259" key="8">
    <source>
        <dbReference type="Pfam" id="PF16363"/>
    </source>
</evidence>
<dbReference type="PANTHER" id="PTHR43000">
    <property type="entry name" value="DTDP-D-GLUCOSE 4,6-DEHYDRATASE-RELATED"/>
    <property type="match status" value="1"/>
</dbReference>
<dbReference type="SUPFAM" id="SSF51735">
    <property type="entry name" value="NAD(P)-binding Rossmann-fold domains"/>
    <property type="match status" value="1"/>
</dbReference>
<dbReference type="Pfam" id="PF16363">
    <property type="entry name" value="GDP_Man_Dehyd"/>
    <property type="match status" value="1"/>
</dbReference>
<evidence type="ECO:0000313" key="10">
    <source>
        <dbReference type="Proteomes" id="UP000430564"/>
    </source>
</evidence>
<dbReference type="OrthoDB" id="9803010at2"/>
<dbReference type="InterPro" id="IPR005888">
    <property type="entry name" value="dTDP_Gluc_deHydtase"/>
</dbReference>
<dbReference type="InterPro" id="IPR016040">
    <property type="entry name" value="NAD(P)-bd_dom"/>
</dbReference>
<dbReference type="AlphaFoldDB" id="A0A6I1ERK8"/>
<comment type="cofactor">
    <cofactor evidence="2 7">
        <name>NAD(+)</name>
        <dbReference type="ChEBI" id="CHEBI:57540"/>
    </cofactor>
</comment>
<organism evidence="9 10">
    <name type="scientific">Sutterella seckii</name>
    <dbReference type="NCBI Taxonomy" id="1944635"/>
    <lineage>
        <taxon>Bacteria</taxon>
        <taxon>Pseudomonadati</taxon>
        <taxon>Pseudomonadota</taxon>
        <taxon>Betaproteobacteria</taxon>
        <taxon>Burkholderiales</taxon>
        <taxon>Sutterellaceae</taxon>
        <taxon>Sutterella</taxon>
    </lineage>
</organism>
<evidence type="ECO:0000313" key="9">
    <source>
        <dbReference type="EMBL" id="KAB7658072.1"/>
    </source>
</evidence>
<evidence type="ECO:0000256" key="6">
    <source>
        <dbReference type="ARBA" id="ARBA00023239"/>
    </source>
</evidence>
<comment type="caution">
    <text evidence="9">The sequence shown here is derived from an EMBL/GenBank/DDBJ whole genome shotgun (WGS) entry which is preliminary data.</text>
</comment>
<dbReference type="EC" id="4.2.1.46" evidence="4 7"/>
<dbReference type="GO" id="GO:0008460">
    <property type="term" value="F:dTDP-glucose 4,6-dehydratase activity"/>
    <property type="evidence" value="ECO:0007669"/>
    <property type="project" value="UniProtKB-EC"/>
</dbReference>
<protein>
    <recommendedName>
        <fullName evidence="4 7">dTDP-glucose 4,6-dehydratase</fullName>
        <ecNumber evidence="4 7">4.2.1.46</ecNumber>
    </recommendedName>
</protein>
<comment type="catalytic activity">
    <reaction evidence="1 7">
        <text>dTDP-alpha-D-glucose = dTDP-4-dehydro-6-deoxy-alpha-D-glucose + H2O</text>
        <dbReference type="Rhea" id="RHEA:17221"/>
        <dbReference type="ChEBI" id="CHEBI:15377"/>
        <dbReference type="ChEBI" id="CHEBI:57477"/>
        <dbReference type="ChEBI" id="CHEBI:57649"/>
        <dbReference type="EC" id="4.2.1.46"/>
    </reaction>
</comment>
<dbReference type="RefSeq" id="WP_152158566.1">
    <property type="nucleotide sequence ID" value="NZ_WEHX01000049.1"/>
</dbReference>